<feature type="transmembrane region" description="Helical" evidence="1">
    <location>
        <begin position="79"/>
        <end position="99"/>
    </location>
</feature>
<feature type="transmembrane region" description="Helical" evidence="1">
    <location>
        <begin position="144"/>
        <end position="163"/>
    </location>
</feature>
<name>A0AAJ1BLH3_9GAMM</name>
<reference evidence="2 3" key="1">
    <citation type="submission" date="2022-02" db="EMBL/GenBank/DDBJ databases">
        <title>The genome sequence of Shewanella sp. 3B26.</title>
        <authorList>
            <person name="Du J."/>
        </authorList>
    </citation>
    <scope>NUCLEOTIDE SEQUENCE [LARGE SCALE GENOMIC DNA]</scope>
    <source>
        <strain evidence="2 3">3B26</strain>
    </source>
</reference>
<dbReference type="Pfam" id="PF06197">
    <property type="entry name" value="DUF998"/>
    <property type="match status" value="1"/>
</dbReference>
<feature type="transmembrane region" description="Helical" evidence="1">
    <location>
        <begin position="6"/>
        <end position="27"/>
    </location>
</feature>
<proteinExistence type="predicted"/>
<comment type="caution">
    <text evidence="2">The sequence shown here is derived from an EMBL/GenBank/DDBJ whole genome shotgun (WGS) entry which is preliminary data.</text>
</comment>
<evidence type="ECO:0000256" key="1">
    <source>
        <dbReference type="SAM" id="Phobius"/>
    </source>
</evidence>
<organism evidence="2 3">
    <name type="scientific">Shewanella zhuhaiensis</name>
    <dbReference type="NCBI Taxonomy" id="2919576"/>
    <lineage>
        <taxon>Bacteria</taxon>
        <taxon>Pseudomonadati</taxon>
        <taxon>Pseudomonadota</taxon>
        <taxon>Gammaproteobacteria</taxon>
        <taxon>Alteromonadales</taxon>
        <taxon>Shewanellaceae</taxon>
        <taxon>Shewanella</taxon>
    </lineage>
</organism>
<dbReference type="EMBL" id="JAKUDL010000007">
    <property type="protein sequence ID" value="MCH4296012.1"/>
    <property type="molecule type" value="Genomic_DNA"/>
</dbReference>
<dbReference type="InterPro" id="IPR009339">
    <property type="entry name" value="DUF998"/>
</dbReference>
<sequence length="196" mass="21630">MSLEMFAPWLGLVILVWISLGVMFAGFRYPGYSHRRQFCSELGASGAPTERFSPRINNYPLGLMFIALGAYLLPVGVVGAVLGALVIVHGLGTWVAGYFPMDADPLTLTPSRACKIHSWAGLLMILSLLLAQLISVVSDSFSPQFRLISLLLLLLTVVFMLAMAKAFRQQTIPGLYQRLSYGCQLVWLAYLPFEIQ</sequence>
<dbReference type="Proteomes" id="UP001297581">
    <property type="component" value="Unassembled WGS sequence"/>
</dbReference>
<keyword evidence="1" id="KW-0472">Membrane</keyword>
<dbReference type="RefSeq" id="WP_240592109.1">
    <property type="nucleotide sequence ID" value="NZ_JAKUDL010000007.1"/>
</dbReference>
<keyword evidence="1" id="KW-1133">Transmembrane helix</keyword>
<accession>A0AAJ1BLH3</accession>
<keyword evidence="1" id="KW-0812">Transmembrane</keyword>
<protein>
    <submittedName>
        <fullName evidence="2">DUF998 domain-containing protein</fullName>
    </submittedName>
</protein>
<gene>
    <name evidence="2" type="ORF">MJ923_17020</name>
</gene>
<dbReference type="AlphaFoldDB" id="A0AAJ1BLH3"/>
<feature type="transmembrane region" description="Helical" evidence="1">
    <location>
        <begin position="119"/>
        <end position="138"/>
    </location>
</feature>
<keyword evidence="3" id="KW-1185">Reference proteome</keyword>
<evidence type="ECO:0000313" key="2">
    <source>
        <dbReference type="EMBL" id="MCH4296012.1"/>
    </source>
</evidence>
<evidence type="ECO:0000313" key="3">
    <source>
        <dbReference type="Proteomes" id="UP001297581"/>
    </source>
</evidence>